<keyword evidence="3" id="KW-0472">Membrane</keyword>
<sequence length="440" mass="48848" precursor="true">MKIKWNVFILTLIILSFQAACEATESTTEVNIPRDPEQISGDITVWAWALEADFLESIVPQFQEKYPNVNVTINKQGPDQVYQRLITGLAANQGEQLPDLVQVEETQLLSYKENFPDRFTNLSELGYGKYEGQFAPAKEEAVKDENGDFLAMPRDLGPVGIFYRKDIFHQAGVEPASIETWEDYIDAGEVIQTKTGVNMLGLTLNETVPLYKYMLHQQGAFYFDSSGNIDVHSSESIRALETIQRMQDKKLITNVTNWDGRVSALKNGHVATLPGAIWWTGTMKDQMPELSGKWGAMPLPSFNEKQGQGANGGGSNLVIPKASTNKEAAYVFGEFATTEVNLLIGGLKNQGLFPSLLATYEEKEFQERQAYFDNEAVYNVFASIAKETPVVNYTSDYARANDIVNDEIVSMLLNGKPLDQVVGDIANTLGPSTGREVNKP</sequence>
<name>A0A024Q683_9BACI</name>
<organism evidence="7 8">
    <name type="scientific">Virgibacillus massiliensis</name>
    <dbReference type="NCBI Taxonomy" id="1462526"/>
    <lineage>
        <taxon>Bacteria</taxon>
        <taxon>Bacillati</taxon>
        <taxon>Bacillota</taxon>
        <taxon>Bacilli</taxon>
        <taxon>Bacillales</taxon>
        <taxon>Bacillaceae</taxon>
        <taxon>Virgibacillus</taxon>
    </lineage>
</organism>
<evidence type="ECO:0000313" key="8">
    <source>
        <dbReference type="Proteomes" id="UP000028875"/>
    </source>
</evidence>
<comment type="caution">
    <text evidence="7">The sequence shown here is derived from an EMBL/GenBank/DDBJ whole genome shotgun (WGS) entry which is preliminary data.</text>
</comment>
<reference evidence="7 8" key="1">
    <citation type="submission" date="2014-03" db="EMBL/GenBank/DDBJ databases">
        <authorList>
            <person name="Urmite Genomes U."/>
        </authorList>
    </citation>
    <scope>NUCLEOTIDE SEQUENCE [LARGE SCALE GENOMIC DNA]</scope>
    <source>
        <strain evidence="7 8">Vm-5</strain>
    </source>
</reference>
<evidence type="ECO:0000256" key="6">
    <source>
        <dbReference type="SAM" id="SignalP"/>
    </source>
</evidence>
<evidence type="ECO:0000256" key="5">
    <source>
        <dbReference type="ARBA" id="ARBA00023288"/>
    </source>
</evidence>
<dbReference type="PANTHER" id="PTHR43649">
    <property type="entry name" value="ARABINOSE-BINDING PROTEIN-RELATED"/>
    <property type="match status" value="1"/>
</dbReference>
<keyword evidence="1" id="KW-1003">Cell membrane</keyword>
<evidence type="ECO:0000256" key="3">
    <source>
        <dbReference type="ARBA" id="ARBA00023136"/>
    </source>
</evidence>
<reference evidence="8" key="2">
    <citation type="submission" date="2014-05" db="EMBL/GenBank/DDBJ databases">
        <title>Draft genome sequence of Virgibacillus massiliensis Vm-5.</title>
        <authorList>
            <person name="Khelaifia S."/>
            <person name="Croce O."/>
            <person name="Lagier J.C."/>
            <person name="Raoult D."/>
        </authorList>
    </citation>
    <scope>NUCLEOTIDE SEQUENCE [LARGE SCALE GENOMIC DNA]</scope>
    <source>
        <strain evidence="8">Vm-5</strain>
    </source>
</reference>
<keyword evidence="2 6" id="KW-0732">Signal</keyword>
<dbReference type="OrthoDB" id="9768630at2"/>
<keyword evidence="4" id="KW-0564">Palmitate</keyword>
<dbReference type="SUPFAM" id="SSF53850">
    <property type="entry name" value="Periplasmic binding protein-like II"/>
    <property type="match status" value="1"/>
</dbReference>
<gene>
    <name evidence="7" type="primary">lacE_2</name>
    <name evidence="7" type="ORF">BN990_00280</name>
</gene>
<feature type="chain" id="PRO_5039141733" evidence="6">
    <location>
        <begin position="20"/>
        <end position="440"/>
    </location>
</feature>
<dbReference type="STRING" id="1462526.BN990_00280"/>
<accession>A0A024Q683</accession>
<dbReference type="Proteomes" id="UP000028875">
    <property type="component" value="Unassembled WGS sequence"/>
</dbReference>
<protein>
    <submittedName>
        <fullName evidence="7">Lactose-binding protein</fullName>
    </submittedName>
</protein>
<dbReference type="RefSeq" id="WP_038241826.1">
    <property type="nucleotide sequence ID" value="NZ_BNER01000001.1"/>
</dbReference>
<dbReference type="eggNOG" id="COG1653">
    <property type="taxonomic scope" value="Bacteria"/>
</dbReference>
<dbReference type="Gene3D" id="3.40.190.10">
    <property type="entry name" value="Periplasmic binding protein-like II"/>
    <property type="match status" value="1"/>
</dbReference>
<evidence type="ECO:0000256" key="4">
    <source>
        <dbReference type="ARBA" id="ARBA00023139"/>
    </source>
</evidence>
<dbReference type="InterPro" id="IPR050490">
    <property type="entry name" value="Bact_solute-bd_prot1"/>
</dbReference>
<dbReference type="PANTHER" id="PTHR43649:SF33">
    <property type="entry name" value="POLYGALACTURONAN_RHAMNOGALACTURONAN-BINDING PROTEIN YTCQ"/>
    <property type="match status" value="1"/>
</dbReference>
<keyword evidence="8" id="KW-1185">Reference proteome</keyword>
<evidence type="ECO:0000256" key="2">
    <source>
        <dbReference type="ARBA" id="ARBA00022729"/>
    </source>
</evidence>
<evidence type="ECO:0000256" key="1">
    <source>
        <dbReference type="ARBA" id="ARBA00022475"/>
    </source>
</evidence>
<feature type="signal peptide" evidence="6">
    <location>
        <begin position="1"/>
        <end position="19"/>
    </location>
</feature>
<proteinExistence type="predicted"/>
<dbReference type="EMBL" id="CCDP010000001">
    <property type="protein sequence ID" value="CDQ38013.1"/>
    <property type="molecule type" value="Genomic_DNA"/>
</dbReference>
<dbReference type="AlphaFoldDB" id="A0A024Q683"/>
<keyword evidence="5" id="KW-0449">Lipoprotein</keyword>
<evidence type="ECO:0000313" key="7">
    <source>
        <dbReference type="EMBL" id="CDQ38013.1"/>
    </source>
</evidence>
<dbReference type="CDD" id="cd13585">
    <property type="entry name" value="PBP2_TMBP_like"/>
    <property type="match status" value="1"/>
</dbReference>
<dbReference type="Pfam" id="PF01547">
    <property type="entry name" value="SBP_bac_1"/>
    <property type="match status" value="1"/>
</dbReference>
<dbReference type="InterPro" id="IPR006059">
    <property type="entry name" value="SBP"/>
</dbReference>